<dbReference type="PANTHER" id="PTHR35795:SF1">
    <property type="entry name" value="BIS(5'-NUCLEOSYL)-TETRAPHOSPHATASE, SYMMETRICAL"/>
    <property type="match status" value="1"/>
</dbReference>
<evidence type="ECO:0000256" key="6">
    <source>
        <dbReference type="ARBA" id="ARBA00049417"/>
    </source>
</evidence>
<evidence type="ECO:0000259" key="7">
    <source>
        <dbReference type="SMART" id="SM00471"/>
    </source>
</evidence>
<reference evidence="8 9" key="2">
    <citation type="journal article" date="1996" name="DNA Res.">
        <title>Sequence analysis of the genome of the unicellular cyanobacterium Synechocystis sp. strain PCC6803. II. Sequence determination of the entire genome and assignment of potential protein-coding regions.</title>
        <authorList>
            <person name="Kaneko T."/>
            <person name="Sato S."/>
            <person name="Kotani H."/>
            <person name="Tanaka A."/>
            <person name="Asamizu E."/>
            <person name="Nakamura Y."/>
            <person name="Miyajima N."/>
            <person name="Hirosawa M."/>
            <person name="Sugiura M."/>
            <person name="Sasamoto S."/>
            <person name="Kimura T."/>
            <person name="Hosouchi T."/>
            <person name="Matsuno A."/>
            <person name="Muraki A."/>
            <person name="Nakazaki N."/>
            <person name="Naruo K."/>
            <person name="Okumura S."/>
            <person name="Shimpo S."/>
            <person name="Takeuchi C."/>
            <person name="Wada T."/>
            <person name="Watanabe A."/>
            <person name="Yamada M."/>
            <person name="Yasuda M."/>
            <person name="Tabata S."/>
        </authorList>
    </citation>
    <scope>NUCLEOTIDE SEQUENCE [LARGE SCALE GENOMIC DNA]</scope>
    <source>
        <strain evidence="9">ATCC 27184 / PCC 6803 / Kazusa</strain>
    </source>
</reference>
<proteinExistence type="predicted"/>
<dbReference type="Proteomes" id="UP000001425">
    <property type="component" value="Chromosome"/>
</dbReference>
<dbReference type="STRING" id="1148.gene:10498569"/>
<protein>
    <recommendedName>
        <fullName evidence="1">bis(5'-nucleosyl)-tetraphosphatase (symmetrical)</fullName>
        <ecNumber evidence="1">3.6.1.41</ecNumber>
    </recommendedName>
</protein>
<dbReference type="IntAct" id="P73657">
    <property type="interactions" value="2"/>
</dbReference>
<accession>P73657</accession>
<dbReference type="AlphaFoldDB" id="P73657"/>
<dbReference type="SUPFAM" id="SSF109604">
    <property type="entry name" value="HD-domain/PDEase-like"/>
    <property type="match status" value="1"/>
</dbReference>
<dbReference type="SMART" id="SM00471">
    <property type="entry name" value="HDc"/>
    <property type="match status" value="1"/>
</dbReference>
<dbReference type="InParanoid" id="P73657"/>
<comment type="catalytic activity">
    <reaction evidence="6">
        <text>P(1),P(4)-bis(5'-adenosyl) tetraphosphate + H2O = 2 ADP + 2 H(+)</text>
        <dbReference type="Rhea" id="RHEA:24252"/>
        <dbReference type="ChEBI" id="CHEBI:15377"/>
        <dbReference type="ChEBI" id="CHEBI:15378"/>
        <dbReference type="ChEBI" id="CHEBI:58141"/>
        <dbReference type="ChEBI" id="CHEBI:456216"/>
        <dbReference type="EC" id="3.6.1.41"/>
    </reaction>
</comment>
<reference evidence="8 9" key="1">
    <citation type="journal article" date="1995" name="DNA Res.">
        <title>Sequence analysis of the genome of the unicellular cyanobacterium Synechocystis sp. strain PCC6803. I. Sequence features in the 1 Mb region from map positions 64% to 92% of the genome.</title>
        <authorList>
            <person name="Kaneko T."/>
            <person name="Tanaka A."/>
            <person name="Sato S."/>
            <person name="Kotani H."/>
            <person name="Sazuka T."/>
            <person name="Miyajima N."/>
            <person name="Sugiura M."/>
            <person name="Tabata S."/>
        </authorList>
    </citation>
    <scope>NUCLEOTIDE SEQUENCE [LARGE SCALE GENOMIC DNA]</scope>
    <source>
        <strain evidence="9">ATCC 27184 / PCC 6803 / Kazusa</strain>
    </source>
</reference>
<keyword evidence="4" id="KW-0378">Hydrolase</keyword>
<dbReference type="InterPro" id="IPR006674">
    <property type="entry name" value="HD_domain"/>
</dbReference>
<dbReference type="KEGG" id="syn:slr1885"/>
<dbReference type="FunCoup" id="P73657">
    <property type="interactions" value="31"/>
</dbReference>
<dbReference type="PIR" id="S77144">
    <property type="entry name" value="S77144"/>
</dbReference>
<dbReference type="CDD" id="cd00077">
    <property type="entry name" value="HDc"/>
    <property type="match status" value="1"/>
</dbReference>
<dbReference type="InterPro" id="IPR003607">
    <property type="entry name" value="HD/PDEase_dom"/>
</dbReference>
<dbReference type="EC" id="3.6.1.41" evidence="1"/>
<dbReference type="PaxDb" id="1148-1652783"/>
<dbReference type="InterPro" id="IPR051094">
    <property type="entry name" value="Diverse_Catalytic_Enzymes"/>
</dbReference>
<dbReference type="PANTHER" id="PTHR35795">
    <property type="entry name" value="SLR1885 PROTEIN"/>
    <property type="match status" value="1"/>
</dbReference>
<keyword evidence="2" id="KW-0479">Metal-binding</keyword>
<evidence type="ECO:0000256" key="4">
    <source>
        <dbReference type="ARBA" id="ARBA00022801"/>
    </source>
</evidence>
<organism evidence="8 9">
    <name type="scientific">Synechocystis sp. (strain ATCC 27184 / PCC 6803 / Kazusa)</name>
    <dbReference type="NCBI Taxonomy" id="1111708"/>
    <lineage>
        <taxon>Bacteria</taxon>
        <taxon>Bacillati</taxon>
        <taxon>Cyanobacteriota</taxon>
        <taxon>Cyanophyceae</taxon>
        <taxon>Synechococcales</taxon>
        <taxon>Merismopediaceae</taxon>
        <taxon>Synechocystis</taxon>
    </lineage>
</organism>
<dbReference type="InterPro" id="IPR005249">
    <property type="entry name" value="YqeK"/>
</dbReference>
<dbReference type="GO" id="GO:0046872">
    <property type="term" value="F:metal ion binding"/>
    <property type="evidence" value="ECO:0007669"/>
    <property type="project" value="UniProtKB-KW"/>
</dbReference>
<dbReference type="Pfam" id="PF01966">
    <property type="entry name" value="HD"/>
    <property type="match status" value="1"/>
</dbReference>
<dbReference type="Gene3D" id="1.10.3210.10">
    <property type="entry name" value="Hypothetical protein af1432"/>
    <property type="match status" value="1"/>
</dbReference>
<feature type="domain" description="HD/PDEase" evidence="7">
    <location>
        <begin position="17"/>
        <end position="145"/>
    </location>
</feature>
<dbReference type="NCBIfam" id="TIGR00488">
    <property type="entry name" value="bis(5'-nucleosyl)-tetraphosphatase (symmetrical) YqeK"/>
    <property type="match status" value="1"/>
</dbReference>
<dbReference type="GO" id="GO:0008803">
    <property type="term" value="F:bis(5'-nucleosyl)-tetraphosphatase (symmetrical) activity"/>
    <property type="evidence" value="ECO:0007669"/>
    <property type="project" value="UniProtKB-EC"/>
</dbReference>
<keyword evidence="3" id="KW-0547">Nucleotide-binding</keyword>
<name>P73657_SYNY3</name>
<keyword evidence="9" id="KW-1185">Reference proteome</keyword>
<dbReference type="GO" id="GO:0000166">
    <property type="term" value="F:nucleotide binding"/>
    <property type="evidence" value="ECO:0007669"/>
    <property type="project" value="UniProtKB-KW"/>
</dbReference>
<evidence type="ECO:0000256" key="1">
    <source>
        <dbReference type="ARBA" id="ARBA00012506"/>
    </source>
</evidence>
<dbReference type="EnsemblBacteria" id="BAA17702">
    <property type="protein sequence ID" value="BAA17702"/>
    <property type="gene ID" value="BAA17702"/>
</dbReference>
<evidence type="ECO:0000256" key="3">
    <source>
        <dbReference type="ARBA" id="ARBA00022741"/>
    </source>
</evidence>
<sequence length="192" mass="21607">MVELDRSRVIHWLQENVSPQRLDHILGVEQTAVQWAPLHKVDPIKAGQAGLLHDLAKFFPPTKLLVIAKEHNLPLDPILQATPHLIHADVSAIIAAEEFGVDDPDVLKAIRCHTLGAVPMDLLSCLIFVADALEPTRGNGLEIEKLRQVAQHNLYQAVRLTCEQTLTYLIKHHKVIHPQVILTRNWALQMEK</sequence>
<dbReference type="EMBL" id="BA000022">
    <property type="protein sequence ID" value="BAA17702.1"/>
    <property type="molecule type" value="Genomic_DNA"/>
</dbReference>
<gene>
    <name evidence="8" type="ordered locus">slr1885</name>
</gene>
<keyword evidence="5" id="KW-0408">Iron</keyword>
<dbReference type="eggNOG" id="COG1713">
    <property type="taxonomic scope" value="Bacteria"/>
</dbReference>
<evidence type="ECO:0000313" key="9">
    <source>
        <dbReference type="Proteomes" id="UP000001425"/>
    </source>
</evidence>
<evidence type="ECO:0000256" key="5">
    <source>
        <dbReference type="ARBA" id="ARBA00023004"/>
    </source>
</evidence>
<evidence type="ECO:0000313" key="8">
    <source>
        <dbReference type="EMBL" id="BAA17702.1"/>
    </source>
</evidence>
<evidence type="ECO:0000256" key="2">
    <source>
        <dbReference type="ARBA" id="ARBA00022723"/>
    </source>
</evidence>
<dbReference type="PhylomeDB" id="P73657"/>